<dbReference type="Proteomes" id="UP000079169">
    <property type="component" value="Unplaced"/>
</dbReference>
<organism evidence="1 2">
    <name type="scientific">Diaphorina citri</name>
    <name type="common">Asian citrus psyllid</name>
    <dbReference type="NCBI Taxonomy" id="121845"/>
    <lineage>
        <taxon>Eukaryota</taxon>
        <taxon>Metazoa</taxon>
        <taxon>Ecdysozoa</taxon>
        <taxon>Arthropoda</taxon>
        <taxon>Hexapoda</taxon>
        <taxon>Insecta</taxon>
        <taxon>Pterygota</taxon>
        <taxon>Neoptera</taxon>
        <taxon>Paraneoptera</taxon>
        <taxon>Hemiptera</taxon>
        <taxon>Sternorrhyncha</taxon>
        <taxon>Psylloidea</taxon>
        <taxon>Psyllidae</taxon>
        <taxon>Diaphorininae</taxon>
        <taxon>Diaphorina</taxon>
    </lineage>
</organism>
<dbReference type="RefSeq" id="XP_026677826.1">
    <property type="nucleotide sequence ID" value="XM_026822025.1"/>
</dbReference>
<evidence type="ECO:0000313" key="2">
    <source>
        <dbReference type="RefSeq" id="XP_008469729.1"/>
    </source>
</evidence>
<name>A0A1S3CXA8_DIACI</name>
<proteinExistence type="predicted"/>
<dbReference type="RefSeq" id="XP_008469729.1">
    <property type="nucleotide sequence ID" value="XM_008471507.3"/>
</dbReference>
<reference evidence="2 3" key="1">
    <citation type="submission" date="2025-04" db="UniProtKB">
        <authorList>
            <consortium name="RefSeq"/>
        </authorList>
    </citation>
    <scope>IDENTIFICATION</scope>
</reference>
<dbReference type="KEGG" id="dci:103507066"/>
<sequence length="202" mass="21378">MKTTYQSMKPATSYLGKVINALGIQAARNKFKVKRGLVGISQLASGLKALRSKAEANQFKESVNYLLDKGLVKLVLPEVVKRSFQEVGLGGKQLCCCNPCCDPCCRPRLSVGVVYGDDGLPVNQLCGPCGCGPCGNGCGDCCGNCRPRLSIGVVYPNEVTQLNQGLNQYQAGLNQLCGCGSCCSTCRPRLSVGVVYPSESLA</sequence>
<dbReference type="PaxDb" id="121845-A0A1S3CXA8"/>
<dbReference type="GeneID" id="103507066"/>
<evidence type="ECO:0000313" key="3">
    <source>
        <dbReference type="RefSeq" id="XP_026677826.1"/>
    </source>
</evidence>
<accession>A0A1S3CXA8</accession>
<gene>
    <name evidence="2 3" type="primary">LOC103507066</name>
</gene>
<keyword evidence="1" id="KW-1185">Reference proteome</keyword>
<protein>
    <submittedName>
        <fullName evidence="3">Uncharacterized protein LOC103507066 isoform X1</fullName>
    </submittedName>
    <submittedName>
        <fullName evidence="2">Uncharacterized protein LOC103507066 isoform X2</fullName>
    </submittedName>
</protein>
<evidence type="ECO:0000313" key="1">
    <source>
        <dbReference type="Proteomes" id="UP000079169"/>
    </source>
</evidence>
<dbReference type="AlphaFoldDB" id="A0A1S3CXA8"/>